<dbReference type="GO" id="GO:0046983">
    <property type="term" value="F:protein dimerization activity"/>
    <property type="evidence" value="ECO:0007669"/>
    <property type="project" value="InterPro"/>
</dbReference>
<dbReference type="InterPro" id="IPR055558">
    <property type="entry name" value="DUF7134"/>
</dbReference>
<dbReference type="GO" id="GO:0005524">
    <property type="term" value="F:ATP binding"/>
    <property type="evidence" value="ECO:0007669"/>
    <property type="project" value="UniProtKB-KW"/>
</dbReference>
<keyword evidence="7" id="KW-0067">ATP-binding</keyword>
<dbReference type="GO" id="GO:0016020">
    <property type="term" value="C:membrane"/>
    <property type="evidence" value="ECO:0007669"/>
    <property type="project" value="InterPro"/>
</dbReference>
<accession>A0A7J5B0H1</accession>
<dbReference type="OrthoDB" id="227596at2"/>
<evidence type="ECO:0000256" key="10">
    <source>
        <dbReference type="SAM" id="Phobius"/>
    </source>
</evidence>
<dbReference type="Pfam" id="PF07730">
    <property type="entry name" value="HisKA_3"/>
    <property type="match status" value="1"/>
</dbReference>
<dbReference type="Proteomes" id="UP000490386">
    <property type="component" value="Unassembled WGS sequence"/>
</dbReference>
<dbReference type="Gene3D" id="3.30.565.10">
    <property type="entry name" value="Histidine kinase-like ATPase, C-terminal domain"/>
    <property type="match status" value="1"/>
</dbReference>
<evidence type="ECO:0000256" key="7">
    <source>
        <dbReference type="ARBA" id="ARBA00022840"/>
    </source>
</evidence>
<proteinExistence type="predicted"/>
<dbReference type="AlphaFoldDB" id="A0A7J5B0H1"/>
<keyword evidence="13" id="KW-1185">Reference proteome</keyword>
<evidence type="ECO:0000313" key="12">
    <source>
        <dbReference type="EMBL" id="KAB1637261.1"/>
    </source>
</evidence>
<keyword evidence="10" id="KW-1133">Transmembrane helix</keyword>
<feature type="compositionally biased region" description="Gly residues" evidence="9">
    <location>
        <begin position="378"/>
        <end position="391"/>
    </location>
</feature>
<feature type="region of interest" description="Disordered" evidence="9">
    <location>
        <begin position="378"/>
        <end position="405"/>
    </location>
</feature>
<keyword evidence="5" id="KW-0547">Nucleotide-binding</keyword>
<keyword evidence="6 12" id="KW-0418">Kinase</keyword>
<dbReference type="RefSeq" id="WP_151424284.1">
    <property type="nucleotide sequence ID" value="NZ_WBJX01000004.1"/>
</dbReference>
<reference evidence="12 13" key="1">
    <citation type="submission" date="2019-09" db="EMBL/GenBank/DDBJ databases">
        <title>Phylogeny of genus Pseudoclavibacter and closely related genus.</title>
        <authorList>
            <person name="Li Y."/>
        </authorList>
    </citation>
    <scope>NUCLEOTIDE SEQUENCE [LARGE SCALE GENOMIC DNA]</scope>
    <source>
        <strain evidence="12 13">THG-MD12</strain>
    </source>
</reference>
<dbReference type="Gene3D" id="1.20.5.1930">
    <property type="match status" value="1"/>
</dbReference>
<dbReference type="SUPFAM" id="SSF55874">
    <property type="entry name" value="ATPase domain of HSP90 chaperone/DNA topoisomerase II/histidine kinase"/>
    <property type="match status" value="1"/>
</dbReference>
<evidence type="ECO:0000256" key="3">
    <source>
        <dbReference type="ARBA" id="ARBA00022553"/>
    </source>
</evidence>
<comment type="caution">
    <text evidence="12">The sequence shown here is derived from an EMBL/GenBank/DDBJ whole genome shotgun (WGS) entry which is preliminary data.</text>
</comment>
<dbReference type="SMART" id="SM00387">
    <property type="entry name" value="HATPase_c"/>
    <property type="match status" value="1"/>
</dbReference>
<feature type="transmembrane region" description="Helical" evidence="10">
    <location>
        <begin position="34"/>
        <end position="52"/>
    </location>
</feature>
<name>A0A7J5B0H1_9MICO</name>
<dbReference type="CDD" id="cd16917">
    <property type="entry name" value="HATPase_UhpB-NarQ-NarX-like"/>
    <property type="match status" value="1"/>
</dbReference>
<evidence type="ECO:0000256" key="5">
    <source>
        <dbReference type="ARBA" id="ARBA00022741"/>
    </source>
</evidence>
<keyword evidence="3" id="KW-0597">Phosphoprotein</keyword>
<dbReference type="Pfam" id="PF02518">
    <property type="entry name" value="HATPase_c"/>
    <property type="match status" value="1"/>
</dbReference>
<dbReference type="InterPro" id="IPR036890">
    <property type="entry name" value="HATPase_C_sf"/>
</dbReference>
<dbReference type="GO" id="GO:0000155">
    <property type="term" value="F:phosphorelay sensor kinase activity"/>
    <property type="evidence" value="ECO:0007669"/>
    <property type="project" value="InterPro"/>
</dbReference>
<keyword evidence="8" id="KW-0902">Two-component regulatory system</keyword>
<evidence type="ECO:0000256" key="4">
    <source>
        <dbReference type="ARBA" id="ARBA00022679"/>
    </source>
</evidence>
<dbReference type="InterPro" id="IPR050482">
    <property type="entry name" value="Sensor_HK_TwoCompSys"/>
</dbReference>
<dbReference type="InterPro" id="IPR003594">
    <property type="entry name" value="HATPase_dom"/>
</dbReference>
<evidence type="ECO:0000256" key="2">
    <source>
        <dbReference type="ARBA" id="ARBA00012438"/>
    </source>
</evidence>
<keyword evidence="4" id="KW-0808">Transferase</keyword>
<evidence type="ECO:0000256" key="9">
    <source>
        <dbReference type="SAM" id="MobiDB-lite"/>
    </source>
</evidence>
<feature type="transmembrane region" description="Helical" evidence="10">
    <location>
        <begin position="121"/>
        <end position="141"/>
    </location>
</feature>
<keyword evidence="10" id="KW-0472">Membrane</keyword>
<dbReference type="EMBL" id="WBJX01000004">
    <property type="protein sequence ID" value="KAB1637261.1"/>
    <property type="molecule type" value="Genomic_DNA"/>
</dbReference>
<evidence type="ECO:0000313" key="13">
    <source>
        <dbReference type="Proteomes" id="UP000490386"/>
    </source>
</evidence>
<protein>
    <recommendedName>
        <fullName evidence="2">histidine kinase</fullName>
        <ecNumber evidence="2">2.7.13.3</ecNumber>
    </recommendedName>
</protein>
<gene>
    <name evidence="12" type="ORF">F8O03_13355</name>
</gene>
<evidence type="ECO:0000259" key="11">
    <source>
        <dbReference type="SMART" id="SM00387"/>
    </source>
</evidence>
<comment type="catalytic activity">
    <reaction evidence="1">
        <text>ATP + protein L-histidine = ADP + protein N-phospho-L-histidine.</text>
        <dbReference type="EC" id="2.7.13.3"/>
    </reaction>
</comment>
<evidence type="ECO:0000256" key="1">
    <source>
        <dbReference type="ARBA" id="ARBA00000085"/>
    </source>
</evidence>
<feature type="domain" description="Histidine kinase/HSP90-like ATPase" evidence="11">
    <location>
        <begin position="304"/>
        <end position="403"/>
    </location>
</feature>
<dbReference type="EC" id="2.7.13.3" evidence="2"/>
<feature type="transmembrane region" description="Helical" evidence="10">
    <location>
        <begin position="153"/>
        <end position="172"/>
    </location>
</feature>
<feature type="transmembrane region" description="Helical" evidence="10">
    <location>
        <begin position="81"/>
        <end position="109"/>
    </location>
</feature>
<feature type="transmembrane region" description="Helical" evidence="10">
    <location>
        <begin position="58"/>
        <end position="74"/>
    </location>
</feature>
<dbReference type="Pfam" id="PF23539">
    <property type="entry name" value="DUF7134"/>
    <property type="match status" value="1"/>
</dbReference>
<keyword evidence="10" id="KW-0812">Transmembrane</keyword>
<dbReference type="PANTHER" id="PTHR24421:SF10">
    <property type="entry name" value="NITRATE_NITRITE SENSOR PROTEIN NARQ"/>
    <property type="match status" value="1"/>
</dbReference>
<sequence>MGARASVPAVDAADVDRVLGTRLPRWLAAHPRTVDALIALICLSAQALVLILPGEQPLWPGLLLAILSCGLLLWRRVSPRAVLIAVVLVGVAGTLLPAPVALLGLPVAVVLSTLASATPTATALVGYAIVVGLPALGALLLYATTGVTHAPSLLDPLALLALALGIAARGTARRREALTELMNERLSTARGVERQRISAEMHDIVAHSLSTMIALADGASNGWQKHPERSALALDRLGEVGRSALADMNRILHVLRDDDAVLDERLHRSGHNVPELEELVEVFRDAGLPVTLTRSGEAMPANPALSTTVYRIVQESLTNALRYAAGATRIEVSIDVAGGTVMVQVADDGRADPRGGRVPSQGSGRGLLGVAERAAAFGGGSSAGPRPGGGWVTTATLRTDGDARA</sequence>
<evidence type="ECO:0000256" key="8">
    <source>
        <dbReference type="ARBA" id="ARBA00023012"/>
    </source>
</evidence>
<organism evidence="12 13">
    <name type="scientific">Pseudoclavibacter terrae</name>
    <dbReference type="NCBI Taxonomy" id="1530195"/>
    <lineage>
        <taxon>Bacteria</taxon>
        <taxon>Bacillati</taxon>
        <taxon>Actinomycetota</taxon>
        <taxon>Actinomycetes</taxon>
        <taxon>Micrococcales</taxon>
        <taxon>Microbacteriaceae</taxon>
        <taxon>Pseudoclavibacter</taxon>
    </lineage>
</organism>
<evidence type="ECO:0000256" key="6">
    <source>
        <dbReference type="ARBA" id="ARBA00022777"/>
    </source>
</evidence>
<dbReference type="PANTHER" id="PTHR24421">
    <property type="entry name" value="NITRATE/NITRITE SENSOR PROTEIN NARX-RELATED"/>
    <property type="match status" value="1"/>
</dbReference>
<dbReference type="InterPro" id="IPR011712">
    <property type="entry name" value="Sig_transdc_His_kin_sub3_dim/P"/>
</dbReference>